<dbReference type="InterPro" id="IPR005656">
    <property type="entry name" value="MmgE_PrpD"/>
</dbReference>
<name>A0A975CZD5_9SPHN</name>
<reference evidence="3" key="2">
    <citation type="submission" date="2021-04" db="EMBL/GenBank/DDBJ databases">
        <title>Isolation and genomic analysis of the ibuprofen-degrading bacterium Sphingomonas strain MPO218.</title>
        <authorList>
            <person name="Aulestia M."/>
            <person name="Flores A."/>
            <person name="Mangas E.L."/>
            <person name="Perez-Pulido A.J."/>
            <person name="Santero E."/>
            <person name="Camacho E.M."/>
        </authorList>
    </citation>
    <scope>NUCLEOTIDE SEQUENCE</scope>
    <source>
        <strain evidence="3">MPO218</strain>
    </source>
</reference>
<dbReference type="Gene3D" id="1.10.4100.10">
    <property type="entry name" value="2-methylcitrate dehydratase PrpD"/>
    <property type="match status" value="1"/>
</dbReference>
<reference evidence="3" key="1">
    <citation type="submission" date="2020-07" db="EMBL/GenBank/DDBJ databases">
        <authorList>
            <person name="Camacho E."/>
        </authorList>
    </citation>
    <scope>NUCLEOTIDE SEQUENCE</scope>
    <source>
        <strain evidence="3">MPO218</strain>
    </source>
</reference>
<evidence type="ECO:0000313" key="3">
    <source>
        <dbReference type="EMBL" id="QTH20137.1"/>
    </source>
</evidence>
<organism evidence="3 4">
    <name type="scientific">Rhizorhabdus wittichii</name>
    <dbReference type="NCBI Taxonomy" id="160791"/>
    <lineage>
        <taxon>Bacteria</taxon>
        <taxon>Pseudomonadati</taxon>
        <taxon>Pseudomonadota</taxon>
        <taxon>Alphaproteobacteria</taxon>
        <taxon>Sphingomonadales</taxon>
        <taxon>Sphingomonadaceae</taxon>
        <taxon>Rhizorhabdus</taxon>
    </lineage>
</organism>
<dbReference type="AlphaFoldDB" id="A0A975CZD5"/>
<dbReference type="Proteomes" id="UP000664914">
    <property type="component" value="Chromosome"/>
</dbReference>
<proteinExistence type="inferred from homology"/>
<protein>
    <submittedName>
        <fullName evidence="3">MmgE/PrpD family protein</fullName>
    </submittedName>
</protein>
<evidence type="ECO:0000259" key="2">
    <source>
        <dbReference type="Pfam" id="PF03972"/>
    </source>
</evidence>
<accession>A0A975CZD5</accession>
<dbReference type="InterPro" id="IPR036148">
    <property type="entry name" value="MmgE/PrpD_sf"/>
</dbReference>
<sequence length="437" mass="45214">MTTVIQTLAARAAAVGSADLPPRALDQAKACLIFGLTMACAGNSDEPVWQTLPAGAEHGLLATGSGRSVAEVAAANAVLFASRGQNDSHRGLSGHVGCVALPALLAVAEAESRTGAALVRGIIAAYEIAATAAEGFADTLRGKGLRTTSWFGPAASAAGIAVLRGQPVETIAHAIALGFDAGSGSIQCWVEGSDDWRWQAGRSAAAGIVAADLAAAGSTGSASILDGAKGLYKAFDAKPRPFDTRPAWLITETELKPFPGCFINQLPVAALAALMAEASATAADVERLTVTMNMHDSTYPGVSDHGPFASEGAAVMSAPFMLAGTLRDGQPEVRHFREEYNVGALHDLSASIRIHGSSSVEPYSATLSLELKDGRLLHGATKPDEFRGLSFDRATALIAPVVRAWPWPDRTTRFRHLRAAVAALPGGDGARLLCSCR</sequence>
<dbReference type="EMBL" id="CP059319">
    <property type="protein sequence ID" value="QTH20137.1"/>
    <property type="molecule type" value="Genomic_DNA"/>
</dbReference>
<feature type="domain" description="MmgE/PrpD N-terminal" evidence="2">
    <location>
        <begin position="7"/>
        <end position="238"/>
    </location>
</feature>
<dbReference type="PANTHER" id="PTHR16943:SF8">
    <property type="entry name" value="2-METHYLCITRATE DEHYDRATASE"/>
    <property type="match status" value="1"/>
</dbReference>
<dbReference type="SUPFAM" id="SSF103378">
    <property type="entry name" value="2-methylcitrate dehydratase PrpD"/>
    <property type="match status" value="1"/>
</dbReference>
<dbReference type="GO" id="GO:0016829">
    <property type="term" value="F:lyase activity"/>
    <property type="evidence" value="ECO:0007669"/>
    <property type="project" value="InterPro"/>
</dbReference>
<dbReference type="RefSeq" id="WP_208631973.1">
    <property type="nucleotide sequence ID" value="NZ_CP059319.1"/>
</dbReference>
<dbReference type="PANTHER" id="PTHR16943">
    <property type="entry name" value="2-METHYLCITRATE DEHYDRATASE-RELATED"/>
    <property type="match status" value="1"/>
</dbReference>
<evidence type="ECO:0000256" key="1">
    <source>
        <dbReference type="ARBA" id="ARBA00006174"/>
    </source>
</evidence>
<dbReference type="Pfam" id="PF03972">
    <property type="entry name" value="MmgE_PrpD_N"/>
    <property type="match status" value="1"/>
</dbReference>
<dbReference type="InterPro" id="IPR042188">
    <property type="entry name" value="MmgE/PrpD_sf_2"/>
</dbReference>
<dbReference type="Gene3D" id="3.30.1330.120">
    <property type="entry name" value="2-methylcitrate dehydratase PrpD"/>
    <property type="match status" value="1"/>
</dbReference>
<evidence type="ECO:0000313" key="4">
    <source>
        <dbReference type="Proteomes" id="UP000664914"/>
    </source>
</evidence>
<gene>
    <name evidence="3" type="ORF">HRJ34_17460</name>
</gene>
<dbReference type="InterPro" id="IPR045336">
    <property type="entry name" value="MmgE_PrpD_N"/>
</dbReference>
<comment type="similarity">
    <text evidence="1">Belongs to the PrpD family.</text>
</comment>
<dbReference type="InterPro" id="IPR042183">
    <property type="entry name" value="MmgE/PrpD_sf_1"/>
</dbReference>